<evidence type="ECO:0000256" key="2">
    <source>
        <dbReference type="ARBA" id="ARBA00012438"/>
    </source>
</evidence>
<dbReference type="EC" id="2.7.13.3" evidence="2"/>
<dbReference type="Proteomes" id="UP000619486">
    <property type="component" value="Unassembled WGS sequence"/>
</dbReference>
<feature type="domain" description="Histidine kinase/HSP90-like ATPase" evidence="10">
    <location>
        <begin position="311"/>
        <end position="404"/>
    </location>
</feature>
<evidence type="ECO:0000313" key="12">
    <source>
        <dbReference type="Proteomes" id="UP000619486"/>
    </source>
</evidence>
<dbReference type="SMART" id="SM00387">
    <property type="entry name" value="HATPase_c"/>
    <property type="match status" value="1"/>
</dbReference>
<dbReference type="GO" id="GO:0000155">
    <property type="term" value="F:phosphorelay sensor kinase activity"/>
    <property type="evidence" value="ECO:0007669"/>
    <property type="project" value="InterPro"/>
</dbReference>
<keyword evidence="7" id="KW-0067">ATP-binding</keyword>
<name>A0A918GYP0_9ACTN</name>
<keyword evidence="5" id="KW-0547">Nucleotide-binding</keyword>
<proteinExistence type="predicted"/>
<feature type="transmembrane region" description="Helical" evidence="9">
    <location>
        <begin position="83"/>
        <end position="113"/>
    </location>
</feature>
<keyword evidence="9" id="KW-1133">Transmembrane helix</keyword>
<feature type="transmembrane region" description="Helical" evidence="9">
    <location>
        <begin position="15"/>
        <end position="37"/>
    </location>
</feature>
<evidence type="ECO:0000256" key="6">
    <source>
        <dbReference type="ARBA" id="ARBA00022777"/>
    </source>
</evidence>
<dbReference type="GO" id="GO:0016020">
    <property type="term" value="C:membrane"/>
    <property type="evidence" value="ECO:0007669"/>
    <property type="project" value="InterPro"/>
</dbReference>
<dbReference type="InterPro" id="IPR050482">
    <property type="entry name" value="Sensor_HK_TwoCompSys"/>
</dbReference>
<dbReference type="InterPro" id="IPR011712">
    <property type="entry name" value="Sig_transdc_His_kin_sub3_dim/P"/>
</dbReference>
<dbReference type="Pfam" id="PF07730">
    <property type="entry name" value="HisKA_3"/>
    <property type="match status" value="1"/>
</dbReference>
<dbReference type="Gene3D" id="1.20.5.1930">
    <property type="match status" value="1"/>
</dbReference>
<keyword evidence="4" id="KW-0808">Transferase</keyword>
<gene>
    <name evidence="11" type="ORF">GCM10014713_08060</name>
</gene>
<comment type="catalytic activity">
    <reaction evidence="1">
        <text>ATP + protein L-histidine = ADP + protein N-phospho-L-histidine.</text>
        <dbReference type="EC" id="2.7.13.3"/>
    </reaction>
</comment>
<dbReference type="GO" id="GO:0046983">
    <property type="term" value="F:protein dimerization activity"/>
    <property type="evidence" value="ECO:0007669"/>
    <property type="project" value="InterPro"/>
</dbReference>
<evidence type="ECO:0000256" key="4">
    <source>
        <dbReference type="ARBA" id="ARBA00022679"/>
    </source>
</evidence>
<evidence type="ECO:0000259" key="10">
    <source>
        <dbReference type="SMART" id="SM00387"/>
    </source>
</evidence>
<dbReference type="GO" id="GO:0005524">
    <property type="term" value="F:ATP binding"/>
    <property type="evidence" value="ECO:0007669"/>
    <property type="project" value="UniProtKB-KW"/>
</dbReference>
<organism evidence="11 12">
    <name type="scientific">Streptomyces purpureus</name>
    <dbReference type="NCBI Taxonomy" id="1951"/>
    <lineage>
        <taxon>Bacteria</taxon>
        <taxon>Bacillati</taxon>
        <taxon>Actinomycetota</taxon>
        <taxon>Actinomycetes</taxon>
        <taxon>Kitasatosporales</taxon>
        <taxon>Streptomycetaceae</taxon>
        <taxon>Streptomyces</taxon>
    </lineage>
</organism>
<evidence type="ECO:0000256" key="7">
    <source>
        <dbReference type="ARBA" id="ARBA00022840"/>
    </source>
</evidence>
<evidence type="ECO:0000256" key="3">
    <source>
        <dbReference type="ARBA" id="ARBA00022553"/>
    </source>
</evidence>
<reference evidence="11" key="2">
    <citation type="submission" date="2020-09" db="EMBL/GenBank/DDBJ databases">
        <authorList>
            <person name="Sun Q."/>
            <person name="Ohkuma M."/>
        </authorList>
    </citation>
    <scope>NUCLEOTIDE SEQUENCE</scope>
    <source>
        <strain evidence="11">JCM 3172</strain>
    </source>
</reference>
<reference evidence="11" key="1">
    <citation type="journal article" date="2014" name="Int. J. Syst. Evol. Microbiol.">
        <title>Complete genome sequence of Corynebacterium casei LMG S-19264T (=DSM 44701T), isolated from a smear-ripened cheese.</title>
        <authorList>
            <consortium name="US DOE Joint Genome Institute (JGI-PGF)"/>
            <person name="Walter F."/>
            <person name="Albersmeier A."/>
            <person name="Kalinowski J."/>
            <person name="Ruckert C."/>
        </authorList>
    </citation>
    <scope>NUCLEOTIDE SEQUENCE</scope>
    <source>
        <strain evidence="11">JCM 3172</strain>
    </source>
</reference>
<dbReference type="SUPFAM" id="SSF55874">
    <property type="entry name" value="ATPase domain of HSP90 chaperone/DNA topoisomerase II/histidine kinase"/>
    <property type="match status" value="1"/>
</dbReference>
<dbReference type="AlphaFoldDB" id="A0A918GYP0"/>
<evidence type="ECO:0000313" key="11">
    <source>
        <dbReference type="EMBL" id="GGT17697.1"/>
    </source>
</evidence>
<accession>A0A918GYP0</accession>
<evidence type="ECO:0000256" key="8">
    <source>
        <dbReference type="ARBA" id="ARBA00023012"/>
    </source>
</evidence>
<dbReference type="InterPro" id="IPR003594">
    <property type="entry name" value="HATPase_dom"/>
</dbReference>
<feature type="transmembrane region" description="Helical" evidence="9">
    <location>
        <begin position="49"/>
        <end position="71"/>
    </location>
</feature>
<dbReference type="Gene3D" id="3.30.565.10">
    <property type="entry name" value="Histidine kinase-like ATPase, C-terminal domain"/>
    <property type="match status" value="1"/>
</dbReference>
<dbReference type="Pfam" id="PF02518">
    <property type="entry name" value="HATPase_c"/>
    <property type="match status" value="1"/>
</dbReference>
<evidence type="ECO:0000256" key="9">
    <source>
        <dbReference type="SAM" id="Phobius"/>
    </source>
</evidence>
<keyword evidence="6" id="KW-0418">Kinase</keyword>
<dbReference type="InterPro" id="IPR036890">
    <property type="entry name" value="HATPase_C_sf"/>
</dbReference>
<evidence type="ECO:0000256" key="1">
    <source>
        <dbReference type="ARBA" id="ARBA00000085"/>
    </source>
</evidence>
<keyword evidence="8" id="KW-0902">Two-component regulatory system</keyword>
<keyword evidence="3" id="KW-0597">Phosphoprotein</keyword>
<sequence length="413" mass="43097">MQATPLLPPLARVPAGAWTASAWAAGVAFTFLIRLRLPGETGPTVMPGVIFFRWDGITALVVATAMALYAARVLERRPLAATLLLLAASAVATIPLGVGGIPLAQFLAVDVAVYFVASARARRSALAALVMALATLAGHLTIRVVMGWNVDTAAQLTVGLVVVIAWLLGRSAHQARAHAEEARTQAAARAVTAERLRIARELHDMVAHSIGIIALQAGAARRVVETRPAAAGEALAAIETAGRETLSGLRGMLGALRQAEPGEEARGDAGAAPLEPAQGLADLERLAEATTGAGVRVEVEWRGERGALPPEIDLSAYRIVQEAVTNVVRHAGADSCRVIVDRREGELSLEVLDRGRGQGLGRTAGSGWGLAGMRERVALLHGEFSAAPRPDRGFRVAARLPVPAPTTTITGVS</sequence>
<feature type="transmembrane region" description="Helical" evidence="9">
    <location>
        <begin position="152"/>
        <end position="169"/>
    </location>
</feature>
<evidence type="ECO:0000256" key="5">
    <source>
        <dbReference type="ARBA" id="ARBA00022741"/>
    </source>
</evidence>
<protein>
    <recommendedName>
        <fullName evidence="2">histidine kinase</fullName>
        <ecNumber evidence="2">2.7.13.3</ecNumber>
    </recommendedName>
</protein>
<feature type="transmembrane region" description="Helical" evidence="9">
    <location>
        <begin position="125"/>
        <end position="146"/>
    </location>
</feature>
<comment type="caution">
    <text evidence="11">The sequence shown here is derived from an EMBL/GenBank/DDBJ whole genome shotgun (WGS) entry which is preliminary data.</text>
</comment>
<dbReference type="CDD" id="cd16917">
    <property type="entry name" value="HATPase_UhpB-NarQ-NarX-like"/>
    <property type="match status" value="1"/>
</dbReference>
<dbReference type="RefSeq" id="WP_189199904.1">
    <property type="nucleotide sequence ID" value="NZ_BMQQ01000002.1"/>
</dbReference>
<dbReference type="PANTHER" id="PTHR24421:SF10">
    <property type="entry name" value="NITRATE_NITRITE SENSOR PROTEIN NARQ"/>
    <property type="match status" value="1"/>
</dbReference>
<keyword evidence="12" id="KW-1185">Reference proteome</keyword>
<dbReference type="PANTHER" id="PTHR24421">
    <property type="entry name" value="NITRATE/NITRITE SENSOR PROTEIN NARX-RELATED"/>
    <property type="match status" value="1"/>
</dbReference>
<dbReference type="EMBL" id="BMQQ01000002">
    <property type="protein sequence ID" value="GGT17697.1"/>
    <property type="molecule type" value="Genomic_DNA"/>
</dbReference>
<keyword evidence="9" id="KW-0472">Membrane</keyword>
<keyword evidence="9" id="KW-0812">Transmembrane</keyword>